<dbReference type="InterPro" id="IPR036397">
    <property type="entry name" value="RNaseH_sf"/>
</dbReference>
<dbReference type="EMBL" id="BGZK01000607">
    <property type="protein sequence ID" value="GBP52649.1"/>
    <property type="molecule type" value="Genomic_DNA"/>
</dbReference>
<dbReference type="OrthoDB" id="10017160at2759"/>
<gene>
    <name evidence="1" type="ORF">EVAR_103084_1</name>
</gene>
<name>A0A4C1WQN7_EUMVA</name>
<evidence type="ECO:0000313" key="1">
    <source>
        <dbReference type="EMBL" id="GBP52649.1"/>
    </source>
</evidence>
<sequence>MATPYHMLLDKQQTIGDVYRNTGLPASQPRKVGETTSPIILLHHDNALPHAARQTANYLETLSIEILAYLPHSPKSWEKRPRNKILLHHGNALPHAARQTANYLGTLSIEMLAYLPHSPKSWEKRPRRFSFIMQRLTTCC</sequence>
<comment type="caution">
    <text evidence="1">The sequence shown here is derived from an EMBL/GenBank/DDBJ whole genome shotgun (WGS) entry which is preliminary data.</text>
</comment>
<organism evidence="1 2">
    <name type="scientific">Eumeta variegata</name>
    <name type="common">Bagworm moth</name>
    <name type="synonym">Eumeta japonica</name>
    <dbReference type="NCBI Taxonomy" id="151549"/>
    <lineage>
        <taxon>Eukaryota</taxon>
        <taxon>Metazoa</taxon>
        <taxon>Ecdysozoa</taxon>
        <taxon>Arthropoda</taxon>
        <taxon>Hexapoda</taxon>
        <taxon>Insecta</taxon>
        <taxon>Pterygota</taxon>
        <taxon>Neoptera</taxon>
        <taxon>Endopterygota</taxon>
        <taxon>Lepidoptera</taxon>
        <taxon>Glossata</taxon>
        <taxon>Ditrysia</taxon>
        <taxon>Tineoidea</taxon>
        <taxon>Psychidae</taxon>
        <taxon>Oiketicinae</taxon>
        <taxon>Eumeta</taxon>
    </lineage>
</organism>
<evidence type="ECO:0000313" key="2">
    <source>
        <dbReference type="Proteomes" id="UP000299102"/>
    </source>
</evidence>
<dbReference type="Proteomes" id="UP000299102">
    <property type="component" value="Unassembled WGS sequence"/>
</dbReference>
<accession>A0A4C1WQN7</accession>
<dbReference type="AlphaFoldDB" id="A0A4C1WQN7"/>
<evidence type="ECO:0008006" key="3">
    <source>
        <dbReference type="Google" id="ProtNLM"/>
    </source>
</evidence>
<reference evidence="1 2" key="1">
    <citation type="journal article" date="2019" name="Commun. Biol.">
        <title>The bagworm genome reveals a unique fibroin gene that provides high tensile strength.</title>
        <authorList>
            <person name="Kono N."/>
            <person name="Nakamura H."/>
            <person name="Ohtoshi R."/>
            <person name="Tomita M."/>
            <person name="Numata K."/>
            <person name="Arakawa K."/>
        </authorList>
    </citation>
    <scope>NUCLEOTIDE SEQUENCE [LARGE SCALE GENOMIC DNA]</scope>
</reference>
<dbReference type="GO" id="GO:0003676">
    <property type="term" value="F:nucleic acid binding"/>
    <property type="evidence" value="ECO:0007669"/>
    <property type="project" value="InterPro"/>
</dbReference>
<dbReference type="Gene3D" id="3.30.420.10">
    <property type="entry name" value="Ribonuclease H-like superfamily/Ribonuclease H"/>
    <property type="match status" value="1"/>
</dbReference>
<protein>
    <recommendedName>
        <fullName evidence="3">Mariner Mos1 transposase</fullName>
    </recommendedName>
</protein>
<proteinExistence type="predicted"/>
<keyword evidence="2" id="KW-1185">Reference proteome</keyword>